<keyword evidence="2" id="KW-0614">Plasmid</keyword>
<reference evidence="2" key="1">
    <citation type="submission" date="2019-02" db="EMBL/GenBank/DDBJ databases">
        <title>Complete sequencing of an IncF-type plasmid harboring a novel type IV secretion system and transposon Tn91 Carrying blaNDM-1 in clinical isolates of Raoultella ornithinolytica.</title>
        <authorList>
            <person name="Jin Z."/>
            <person name="Yu C."/>
            <person name="Wei X."/>
            <person name="Wang Z."/>
            <person name="Wu L."/>
            <person name="Guo H."/>
        </authorList>
    </citation>
    <scope>NUCLEOTIDE SEQUENCE</scope>
    <source>
        <strain evidence="2">B1645-1</strain>
        <plasmid evidence="2">pCYNDM01</plasmid>
    </source>
</reference>
<accession>A0A4D6FXM6</accession>
<evidence type="ECO:0000256" key="1">
    <source>
        <dbReference type="SAM" id="MobiDB-lite"/>
    </source>
</evidence>
<proteinExistence type="predicted"/>
<sequence>MARGWRKIPAAPGRSGKTARPVSDRTRDTGSGWQVHPPRRMAVADKSGA</sequence>
<geneLocation type="plasmid" evidence="2">
    <name>pCYNDM01</name>
</geneLocation>
<name>A0A4D6FXM6_RAOOR</name>
<dbReference type="EMBL" id="MK510953">
    <property type="protein sequence ID" value="QCB65996.1"/>
    <property type="molecule type" value="Genomic_DNA"/>
</dbReference>
<organism evidence="2">
    <name type="scientific">Raoultella ornithinolytica</name>
    <name type="common">Klebsiella ornithinolytica</name>
    <dbReference type="NCBI Taxonomy" id="54291"/>
    <lineage>
        <taxon>Bacteria</taxon>
        <taxon>Pseudomonadati</taxon>
        <taxon>Pseudomonadota</taxon>
        <taxon>Gammaproteobacteria</taxon>
        <taxon>Enterobacterales</taxon>
        <taxon>Enterobacteriaceae</taxon>
        <taxon>Klebsiella/Raoultella group</taxon>
        <taxon>Raoultella</taxon>
    </lineage>
</organism>
<feature type="region of interest" description="Disordered" evidence="1">
    <location>
        <begin position="1"/>
        <end position="49"/>
    </location>
</feature>
<dbReference type="AlphaFoldDB" id="A0A4D6FXM6"/>
<evidence type="ECO:0000313" key="2">
    <source>
        <dbReference type="EMBL" id="QCB65996.1"/>
    </source>
</evidence>
<protein>
    <submittedName>
        <fullName evidence="2">Uncharacterized protein</fullName>
    </submittedName>
</protein>